<dbReference type="InterPro" id="IPR016305">
    <property type="entry name" value="Mannose-6-P_Isomerase"/>
</dbReference>
<dbReference type="InterPro" id="IPR046456">
    <property type="entry name" value="PMI_typeI_C"/>
</dbReference>
<dbReference type="GO" id="GO:0009298">
    <property type="term" value="P:GDP-mannose biosynthetic process"/>
    <property type="evidence" value="ECO:0007669"/>
    <property type="project" value="UniProtKB-UniPathway"/>
</dbReference>
<evidence type="ECO:0000259" key="16">
    <source>
        <dbReference type="Pfam" id="PF20511"/>
    </source>
</evidence>
<name>A0A4P9WW81_9FUNG</name>
<evidence type="ECO:0000256" key="9">
    <source>
        <dbReference type="ARBA" id="ARBA00023235"/>
    </source>
</evidence>
<dbReference type="Proteomes" id="UP000268535">
    <property type="component" value="Unassembled WGS sequence"/>
</dbReference>
<feature type="binding site" evidence="13">
    <location>
        <position position="104"/>
    </location>
    <ligand>
        <name>Zn(2+)</name>
        <dbReference type="ChEBI" id="CHEBI:29105"/>
    </ligand>
</feature>
<evidence type="ECO:0000313" key="21">
    <source>
        <dbReference type="Proteomes" id="UP000274922"/>
    </source>
</evidence>
<dbReference type="InterPro" id="IPR011051">
    <property type="entry name" value="RmlC_Cupin_sf"/>
</dbReference>
<dbReference type="PRINTS" id="PR00714">
    <property type="entry name" value="MAN6PISMRASE"/>
</dbReference>
<dbReference type="STRING" id="1555241.A0A4P9WW81"/>
<gene>
    <name evidence="18" type="ORF">CAUPRSCDRAFT_6197</name>
    <name evidence="19" type="ORF">CXG81DRAFT_14626</name>
</gene>
<feature type="binding site" evidence="13">
    <location>
        <position position="102"/>
    </location>
    <ligand>
        <name>Zn(2+)</name>
        <dbReference type="ChEBI" id="CHEBI:29105"/>
    </ligand>
</feature>
<dbReference type="UniPathway" id="UPA00126">
    <property type="reaction ID" value="UER00423"/>
</dbReference>
<dbReference type="Pfam" id="PF20512">
    <property type="entry name" value="PMI_typeI_hel"/>
    <property type="match status" value="1"/>
</dbReference>
<evidence type="ECO:0000259" key="17">
    <source>
        <dbReference type="Pfam" id="PF20512"/>
    </source>
</evidence>
<dbReference type="CDD" id="cd07011">
    <property type="entry name" value="cupin_PMI_type_I_N"/>
    <property type="match status" value="1"/>
</dbReference>
<feature type="binding site" evidence="13">
    <location>
        <position position="269"/>
    </location>
    <ligand>
        <name>Zn(2+)</name>
        <dbReference type="ChEBI" id="CHEBI:29105"/>
    </ligand>
</feature>
<evidence type="ECO:0000256" key="13">
    <source>
        <dbReference type="PIRSR" id="PIRSR001480-2"/>
    </source>
</evidence>
<evidence type="ECO:0000256" key="2">
    <source>
        <dbReference type="ARBA" id="ARBA00002564"/>
    </source>
</evidence>
<reference evidence="20 21" key="1">
    <citation type="journal article" date="2018" name="Nat. Microbiol.">
        <title>Leveraging single-cell genomics to expand the fungal tree of life.</title>
        <authorList>
            <person name="Ahrendt S.R."/>
            <person name="Quandt C.A."/>
            <person name="Ciobanu D."/>
            <person name="Clum A."/>
            <person name="Salamov A."/>
            <person name="Andreopoulos B."/>
            <person name="Cheng J.F."/>
            <person name="Woyke T."/>
            <person name="Pelin A."/>
            <person name="Henrissat B."/>
            <person name="Reynolds N.K."/>
            <person name="Benny G.L."/>
            <person name="Smith M.E."/>
            <person name="James T.Y."/>
            <person name="Grigoriev I.V."/>
        </authorList>
    </citation>
    <scope>NUCLEOTIDE SEQUENCE [LARGE SCALE GENOMIC DNA]</scope>
    <source>
        <strain evidence="20 21">ATCC 52028</strain>
    </source>
</reference>
<dbReference type="InterPro" id="IPR046457">
    <property type="entry name" value="PMI_typeI_cat"/>
</dbReference>
<evidence type="ECO:0000259" key="15">
    <source>
        <dbReference type="Pfam" id="PF01238"/>
    </source>
</evidence>
<dbReference type="Pfam" id="PF01238">
    <property type="entry name" value="PMI_typeI_C"/>
    <property type="match status" value="1"/>
</dbReference>
<keyword evidence="8 13" id="KW-0862">Zinc</keyword>
<dbReference type="EC" id="5.3.1.8" evidence="5"/>
<dbReference type="EMBL" id="ML009203">
    <property type="protein sequence ID" value="RKO97649.1"/>
    <property type="molecule type" value="Genomic_DNA"/>
</dbReference>
<dbReference type="GO" id="GO:0004476">
    <property type="term" value="F:mannose-6-phosphate isomerase activity"/>
    <property type="evidence" value="ECO:0007669"/>
    <property type="project" value="UniProtKB-EC"/>
</dbReference>
<evidence type="ECO:0000313" key="18">
    <source>
        <dbReference type="EMBL" id="RKO97649.1"/>
    </source>
</evidence>
<sequence>MNYDWGKLGDQSVVAQYAWRDRQQAIDSDQPYAEYWMGTHPTAPSHVVSHHADAAAGGAPAAELLRSRLTRDNLGDAVHAKYAGDLPFLFKVLSIRKALSIQAHPDRALAQKLHRERPNVYKDPNHKPEMAVAVTAFEGFMGFRPVAEIVAFLASHAPFAAVVGVSAAAAFQRAVAEAHGDPSQIKPALRALFTALMVAPEDHVHACVRDLSAAAASSSDSSPEAAVDTLVIRLNSQFPGDVGVFCSFLLNLVRLGPGEAVFLAANEPHAYLSGDIVECMAASDNVVRSGLTPKYKDVDTLTSMLTYNYGSAESNKTQGVPWKQTRFSVLYDPPIEEFSVVLTRMPAGAEDETHPGIDGPSVLVVTAGCGSLTWDEGAQQAALHPGAVFYVGAGDAVTLKNMDRTDLVIYRALCVVE</sequence>
<keyword evidence="21" id="KW-1185">Reference proteome</keyword>
<reference evidence="18" key="3">
    <citation type="submission" date="2018-08" db="EMBL/GenBank/DDBJ databases">
        <title>Leveraging single-cell genomics to expand the Fungal Tree of Life.</title>
        <authorList>
            <consortium name="DOE Joint Genome Institute"/>
            <person name="Ahrendt S.R."/>
            <person name="Quandt C.A."/>
            <person name="Ciobanu D."/>
            <person name="Clum A."/>
            <person name="Salamov A."/>
            <person name="Andreopoulos B."/>
            <person name="Cheng J.-F."/>
            <person name="Woyke T."/>
            <person name="Pelin A."/>
            <person name="Henrissat B."/>
            <person name="Reynolds N."/>
            <person name="Benny G.L."/>
            <person name="Smith M.E."/>
            <person name="James T.Y."/>
            <person name="Grigoriev I.V."/>
        </authorList>
    </citation>
    <scope>NUCLEOTIDE SEQUENCE</scope>
    <source>
        <strain evidence="18">ATCC 52028</strain>
    </source>
</reference>
<dbReference type="PROSITE" id="PS00965">
    <property type="entry name" value="PMI_I_1"/>
    <property type="match status" value="1"/>
</dbReference>
<dbReference type="PIRSF" id="PIRSF001480">
    <property type="entry name" value="Mannose-6-phosphate_isomerase"/>
    <property type="match status" value="1"/>
</dbReference>
<evidence type="ECO:0000256" key="6">
    <source>
        <dbReference type="ARBA" id="ARBA00018236"/>
    </source>
</evidence>
<evidence type="ECO:0000256" key="1">
    <source>
        <dbReference type="ARBA" id="ARBA00000757"/>
    </source>
</evidence>
<feature type="domain" description="Phosphomannose isomerase type I catalytic" evidence="16">
    <location>
        <begin position="2"/>
        <end position="146"/>
    </location>
</feature>
<comment type="cofactor">
    <cofactor evidence="13">
        <name>Zn(2+)</name>
        <dbReference type="ChEBI" id="CHEBI:29105"/>
    </cofactor>
    <text evidence="13">Binds 1 zinc ion per subunit.</text>
</comment>
<feature type="binding site" evidence="13">
    <location>
        <position position="129"/>
    </location>
    <ligand>
        <name>Zn(2+)</name>
        <dbReference type="ChEBI" id="CHEBI:29105"/>
    </ligand>
</feature>
<comment type="function">
    <text evidence="2">Involved in the synthesis of the GDP-mannose and dolichol-phosphate-mannose required for a number of critical mannosyl transfer reactions.</text>
</comment>
<accession>A0A4P9WW81</accession>
<feature type="active site" evidence="12">
    <location>
        <position position="288"/>
    </location>
</feature>
<reference evidence="19" key="2">
    <citation type="submission" date="2018-04" db="EMBL/GenBank/DDBJ databases">
        <title>Leveraging single-cell genomics to expand the Fungal Tree of Life.</title>
        <authorList>
            <consortium name="DOE Joint Genome Institute"/>
            <person name="Ahrendt S.R."/>
            <person name="Quandt C.A."/>
            <person name="Ciobanu D."/>
            <person name="Clum A."/>
            <person name="Salamov A."/>
            <person name="Andreopoulos B."/>
            <person name="Cheng J.-F."/>
            <person name="Woyke T."/>
            <person name="Pelin A."/>
            <person name="Henrissat B."/>
            <person name="Benny G.L."/>
            <person name="Smith M.E."/>
            <person name="James T.Y."/>
            <person name="Grigoriev I.V."/>
        </authorList>
    </citation>
    <scope>NUCLEOTIDE SEQUENCE</scope>
    <source>
        <strain evidence="19">ATCC 52028</strain>
    </source>
</reference>
<organism evidence="18 20">
    <name type="scientific">Caulochytrium protostelioides</name>
    <dbReference type="NCBI Taxonomy" id="1555241"/>
    <lineage>
        <taxon>Eukaryota</taxon>
        <taxon>Fungi</taxon>
        <taxon>Fungi incertae sedis</taxon>
        <taxon>Chytridiomycota</taxon>
        <taxon>Chytridiomycota incertae sedis</taxon>
        <taxon>Chytridiomycetes</taxon>
        <taxon>Caulochytriales</taxon>
        <taxon>Caulochytriaceae</taxon>
        <taxon>Caulochytrium</taxon>
    </lineage>
</organism>
<proteinExistence type="inferred from homology"/>
<evidence type="ECO:0000256" key="14">
    <source>
        <dbReference type="RuleBase" id="RU004189"/>
    </source>
</evidence>
<evidence type="ECO:0000256" key="8">
    <source>
        <dbReference type="ARBA" id="ARBA00022833"/>
    </source>
</evidence>
<keyword evidence="9 18" id="KW-0413">Isomerase</keyword>
<dbReference type="InterPro" id="IPR014710">
    <property type="entry name" value="RmlC-like_jellyroll"/>
</dbReference>
<dbReference type="GO" id="GO:0008270">
    <property type="term" value="F:zinc ion binding"/>
    <property type="evidence" value="ECO:0007669"/>
    <property type="project" value="InterPro"/>
</dbReference>
<evidence type="ECO:0000256" key="5">
    <source>
        <dbReference type="ARBA" id="ARBA00011956"/>
    </source>
</evidence>
<evidence type="ECO:0000256" key="7">
    <source>
        <dbReference type="ARBA" id="ARBA00022723"/>
    </source>
</evidence>
<feature type="domain" description="Phosphomannose isomerase type I helical insertion" evidence="17">
    <location>
        <begin position="163"/>
        <end position="250"/>
    </location>
</feature>
<dbReference type="FunFam" id="2.60.120.10:FF:000044">
    <property type="entry name" value="Mannose-6-phosphate isomerase"/>
    <property type="match status" value="1"/>
</dbReference>
<comment type="similarity">
    <text evidence="4 14">Belongs to the mannose-6-phosphate isomerase type 1 family.</text>
</comment>
<dbReference type="InterPro" id="IPR046458">
    <property type="entry name" value="PMI_typeI_hel"/>
</dbReference>
<keyword evidence="7 13" id="KW-0479">Metal-binding</keyword>
<dbReference type="Gene3D" id="2.60.120.10">
    <property type="entry name" value="Jelly Rolls"/>
    <property type="match status" value="2"/>
</dbReference>
<dbReference type="InterPro" id="IPR018050">
    <property type="entry name" value="Pmannose_isomerase-type1_CS"/>
</dbReference>
<dbReference type="Gene3D" id="1.10.441.10">
    <property type="entry name" value="Phosphomannose Isomerase, domain 2"/>
    <property type="match status" value="1"/>
</dbReference>
<protein>
    <recommendedName>
        <fullName evidence="6">Mannose-6-phosphate isomerase</fullName>
        <ecNumber evidence="5">5.3.1.8</ecNumber>
    </recommendedName>
    <alternativeName>
        <fullName evidence="10">Phosphohexomutase</fullName>
    </alternativeName>
    <alternativeName>
        <fullName evidence="11">Phosphomannose isomerase</fullName>
    </alternativeName>
</protein>
<comment type="pathway">
    <text evidence="3">Nucleotide-sugar biosynthesis; GDP-alpha-D-mannose biosynthesis; alpha-D-mannose 1-phosphate from D-fructose 6-phosphate: step 1/2.</text>
</comment>
<dbReference type="AlphaFoldDB" id="A0A4P9WW81"/>
<evidence type="ECO:0000313" key="19">
    <source>
        <dbReference type="EMBL" id="RKO99355.1"/>
    </source>
</evidence>
<dbReference type="PANTHER" id="PTHR10309:SF0">
    <property type="entry name" value="MANNOSE-6-PHOSPHATE ISOMERASE"/>
    <property type="match status" value="1"/>
</dbReference>
<comment type="catalytic activity">
    <reaction evidence="1">
        <text>D-mannose 6-phosphate = D-fructose 6-phosphate</text>
        <dbReference type="Rhea" id="RHEA:12356"/>
        <dbReference type="ChEBI" id="CHEBI:58735"/>
        <dbReference type="ChEBI" id="CHEBI:61527"/>
        <dbReference type="EC" id="5.3.1.8"/>
    </reaction>
</comment>
<dbReference type="OrthoDB" id="6605218at2759"/>
<dbReference type="Pfam" id="PF20511">
    <property type="entry name" value="PMI_typeI_cat"/>
    <property type="match status" value="1"/>
</dbReference>
<evidence type="ECO:0000256" key="11">
    <source>
        <dbReference type="ARBA" id="ARBA00030762"/>
    </source>
</evidence>
<dbReference type="InterPro" id="IPR001250">
    <property type="entry name" value="Man6P_Isoase-1"/>
</dbReference>
<dbReference type="GO" id="GO:0005829">
    <property type="term" value="C:cytosol"/>
    <property type="evidence" value="ECO:0007669"/>
    <property type="project" value="TreeGrafter"/>
</dbReference>
<dbReference type="Proteomes" id="UP000274922">
    <property type="component" value="Unassembled WGS sequence"/>
</dbReference>
<dbReference type="SUPFAM" id="SSF51182">
    <property type="entry name" value="RmlC-like cupins"/>
    <property type="match status" value="1"/>
</dbReference>
<dbReference type="PANTHER" id="PTHR10309">
    <property type="entry name" value="MANNOSE-6-PHOSPHATE ISOMERASE"/>
    <property type="match status" value="1"/>
</dbReference>
<evidence type="ECO:0000256" key="10">
    <source>
        <dbReference type="ARBA" id="ARBA00029741"/>
    </source>
</evidence>
<dbReference type="GO" id="GO:0005975">
    <property type="term" value="P:carbohydrate metabolic process"/>
    <property type="evidence" value="ECO:0007669"/>
    <property type="project" value="InterPro"/>
</dbReference>
<feature type="domain" description="Phosphomannose isomerase type I C-terminal" evidence="15">
    <location>
        <begin position="328"/>
        <end position="373"/>
    </location>
</feature>
<evidence type="ECO:0000313" key="20">
    <source>
        <dbReference type="Proteomes" id="UP000268535"/>
    </source>
</evidence>
<dbReference type="EMBL" id="ML014292">
    <property type="protein sequence ID" value="RKO99355.1"/>
    <property type="molecule type" value="Genomic_DNA"/>
</dbReference>
<dbReference type="NCBIfam" id="TIGR00218">
    <property type="entry name" value="manA"/>
    <property type="match status" value="1"/>
</dbReference>
<evidence type="ECO:0000256" key="3">
    <source>
        <dbReference type="ARBA" id="ARBA00004666"/>
    </source>
</evidence>
<evidence type="ECO:0000256" key="12">
    <source>
        <dbReference type="PIRSR" id="PIRSR001480-1"/>
    </source>
</evidence>
<evidence type="ECO:0000256" key="4">
    <source>
        <dbReference type="ARBA" id="ARBA00010772"/>
    </source>
</evidence>